<evidence type="ECO:0000256" key="5">
    <source>
        <dbReference type="ARBA" id="ARBA00022989"/>
    </source>
</evidence>
<evidence type="ECO:0000256" key="4">
    <source>
        <dbReference type="ARBA" id="ARBA00022692"/>
    </source>
</evidence>
<keyword evidence="4 7" id="KW-0812">Transmembrane</keyword>
<dbReference type="Pfam" id="PF04117">
    <property type="entry name" value="Mpv17_PMP22"/>
    <property type="match status" value="1"/>
</dbReference>
<sequence length="520" mass="59151">MIQLNLQLQQKQFITVPKFHGGLVDSPLDFGRSQFLDCCSTERRTIQLELGKPEEKRKGEKRVNGIFWILLINTGIYVADHVFQVPLIKELYSLSFQLVRLLILSYFYMWNLRLYSASVFACRSHLSSNLFFLYIFGETFAPFSFKKVLRTWLVLTDGLYFRDPGKLVEEEEGNFALWLSYILTGAGANLVSWLVLPRNTVSIGASGAVFGLFAISVLVKMSWDWRKILEVLILGQFVVEKVCIYETVTYATKANVALVMEAAQASARIGGSFRGGGYAMQNVNHIAHLSGALIDETQHWFTVMPFAQESGSMIDQGGFVVVCCKLMTRLQDEEKERFHINWKRVGKTSLFGIGFVGPVGHLWYDWLDSFITLRLKLHPRSFCFIAMKVALDVTIFGPMDLLLFFTYMGFMSGKSVSQVAEELRRDFIPAVILEGTMWPFVQIANFRFVPVEYQLLYVNIFCLLDSCFLSWVEQQEEALPWMDWFKSCMPADKAGSGSNPTADELEARSLMGAHEVDENG</sequence>
<reference evidence="9" key="1">
    <citation type="submission" date="2018-01" db="EMBL/GenBank/DDBJ databases">
        <authorList>
            <person name="Mao J.F."/>
        </authorList>
    </citation>
    <scope>NUCLEOTIDE SEQUENCE</scope>
    <source>
        <strain evidence="9">Huo1</strain>
        <tissue evidence="9">Leaf</tissue>
    </source>
</reference>
<comment type="similarity">
    <text evidence="3">Belongs to the peptidase S54 family.</text>
</comment>
<accession>A0A8X8W4C3</accession>
<dbReference type="InterPro" id="IPR035952">
    <property type="entry name" value="Rhomboid-like_sf"/>
</dbReference>
<dbReference type="Gene3D" id="1.20.1540.10">
    <property type="entry name" value="Rhomboid-like"/>
    <property type="match status" value="1"/>
</dbReference>
<dbReference type="SUPFAM" id="SSF144091">
    <property type="entry name" value="Rhomboid-like"/>
    <property type="match status" value="1"/>
</dbReference>
<feature type="transmembrane region" description="Helical" evidence="7">
    <location>
        <begin position="201"/>
        <end position="219"/>
    </location>
</feature>
<dbReference type="GO" id="GO:0016020">
    <property type="term" value="C:membrane"/>
    <property type="evidence" value="ECO:0007669"/>
    <property type="project" value="UniProtKB-SubCell"/>
</dbReference>
<comment type="similarity">
    <text evidence="2">Belongs to the peroxisomal membrane protein PXMP2/4 family.</text>
</comment>
<name>A0A8X8W4C3_SALSN</name>
<keyword evidence="6 7" id="KW-0472">Membrane</keyword>
<feature type="domain" description="Peptidase S54 rhomboid" evidence="8">
    <location>
        <begin position="165"/>
        <end position="294"/>
    </location>
</feature>
<evidence type="ECO:0000256" key="6">
    <source>
        <dbReference type="ARBA" id="ARBA00023136"/>
    </source>
</evidence>
<dbReference type="InterPro" id="IPR007248">
    <property type="entry name" value="Mpv17_PMP22"/>
</dbReference>
<dbReference type="GO" id="GO:0004252">
    <property type="term" value="F:serine-type endopeptidase activity"/>
    <property type="evidence" value="ECO:0007669"/>
    <property type="project" value="InterPro"/>
</dbReference>
<dbReference type="Pfam" id="PF01694">
    <property type="entry name" value="Rhomboid"/>
    <property type="match status" value="1"/>
</dbReference>
<evidence type="ECO:0000256" key="7">
    <source>
        <dbReference type="SAM" id="Phobius"/>
    </source>
</evidence>
<evidence type="ECO:0000313" key="9">
    <source>
        <dbReference type="EMBL" id="KAG6387975.1"/>
    </source>
</evidence>
<keyword evidence="10" id="KW-1185">Reference proteome</keyword>
<dbReference type="AlphaFoldDB" id="A0A8X8W4C3"/>
<gene>
    <name evidence="9" type="ORF">SASPL_153171</name>
</gene>
<evidence type="ECO:0000259" key="8">
    <source>
        <dbReference type="Pfam" id="PF01694"/>
    </source>
</evidence>
<comment type="subcellular location">
    <subcellularLocation>
        <location evidence="1">Membrane</location>
        <topology evidence="1">Multi-pass membrane protein</topology>
    </subcellularLocation>
</comment>
<dbReference type="EMBL" id="PNBA02000021">
    <property type="protein sequence ID" value="KAG6387975.1"/>
    <property type="molecule type" value="Genomic_DNA"/>
</dbReference>
<dbReference type="InterPro" id="IPR022764">
    <property type="entry name" value="Peptidase_S54_rhomboid_dom"/>
</dbReference>
<protein>
    <recommendedName>
        <fullName evidence="8">Peptidase S54 rhomboid domain-containing protein</fullName>
    </recommendedName>
</protein>
<dbReference type="Proteomes" id="UP000298416">
    <property type="component" value="Unassembled WGS sequence"/>
</dbReference>
<evidence type="ECO:0000256" key="2">
    <source>
        <dbReference type="ARBA" id="ARBA00006824"/>
    </source>
</evidence>
<keyword evidence="5 7" id="KW-1133">Transmembrane helix</keyword>
<organism evidence="9">
    <name type="scientific">Salvia splendens</name>
    <name type="common">Scarlet sage</name>
    <dbReference type="NCBI Taxonomy" id="180675"/>
    <lineage>
        <taxon>Eukaryota</taxon>
        <taxon>Viridiplantae</taxon>
        <taxon>Streptophyta</taxon>
        <taxon>Embryophyta</taxon>
        <taxon>Tracheophyta</taxon>
        <taxon>Spermatophyta</taxon>
        <taxon>Magnoliopsida</taxon>
        <taxon>eudicotyledons</taxon>
        <taxon>Gunneridae</taxon>
        <taxon>Pentapetalae</taxon>
        <taxon>asterids</taxon>
        <taxon>lamiids</taxon>
        <taxon>Lamiales</taxon>
        <taxon>Lamiaceae</taxon>
        <taxon>Nepetoideae</taxon>
        <taxon>Mentheae</taxon>
        <taxon>Salviinae</taxon>
        <taxon>Salvia</taxon>
        <taxon>Salvia subgen. Calosphace</taxon>
        <taxon>core Calosphace</taxon>
    </lineage>
</organism>
<evidence type="ECO:0000313" key="10">
    <source>
        <dbReference type="Proteomes" id="UP000298416"/>
    </source>
</evidence>
<dbReference type="PANTHER" id="PTHR11266">
    <property type="entry name" value="PEROXISOMAL MEMBRANE PROTEIN 2, PXMP2 MPV17"/>
    <property type="match status" value="1"/>
</dbReference>
<feature type="transmembrane region" description="Helical" evidence="7">
    <location>
        <begin position="62"/>
        <end position="79"/>
    </location>
</feature>
<dbReference type="GO" id="GO:0005737">
    <property type="term" value="C:cytoplasm"/>
    <property type="evidence" value="ECO:0007669"/>
    <property type="project" value="TreeGrafter"/>
</dbReference>
<evidence type="ECO:0000256" key="1">
    <source>
        <dbReference type="ARBA" id="ARBA00004141"/>
    </source>
</evidence>
<proteinExistence type="inferred from homology"/>
<dbReference type="PANTHER" id="PTHR11266:SF17">
    <property type="entry name" value="PROTEIN MPV17"/>
    <property type="match status" value="1"/>
</dbReference>
<reference evidence="9" key="2">
    <citation type="submission" date="2020-08" db="EMBL/GenBank/DDBJ databases">
        <title>Plant Genome Project.</title>
        <authorList>
            <person name="Zhang R.-G."/>
        </authorList>
    </citation>
    <scope>NUCLEOTIDE SEQUENCE</scope>
    <source>
        <strain evidence="9">Huo1</strain>
        <tissue evidence="9">Leaf</tissue>
    </source>
</reference>
<comment type="caution">
    <text evidence="9">The sequence shown here is derived from an EMBL/GenBank/DDBJ whole genome shotgun (WGS) entry which is preliminary data.</text>
</comment>
<feature type="transmembrane region" description="Helical" evidence="7">
    <location>
        <begin position="175"/>
        <end position="195"/>
    </location>
</feature>
<feature type="transmembrane region" description="Helical" evidence="7">
    <location>
        <begin position="91"/>
        <end position="110"/>
    </location>
</feature>
<evidence type="ECO:0000256" key="3">
    <source>
        <dbReference type="ARBA" id="ARBA00009045"/>
    </source>
</evidence>